<dbReference type="KEGG" id="agh:M3I41_08645"/>
<dbReference type="Gene3D" id="3.30.565.10">
    <property type="entry name" value="Histidine kinase-like ATPase, C-terminal domain"/>
    <property type="match status" value="1"/>
</dbReference>
<dbReference type="Pfam" id="PF00183">
    <property type="entry name" value="HSP90"/>
    <property type="match status" value="1"/>
</dbReference>
<keyword evidence="3 5" id="KW-0067">ATP-binding</keyword>
<evidence type="ECO:0000256" key="2">
    <source>
        <dbReference type="ARBA" id="ARBA00022741"/>
    </source>
</evidence>
<comment type="similarity">
    <text evidence="1">Belongs to the heat shock protein 90 family.</text>
</comment>
<dbReference type="SUPFAM" id="SSF54211">
    <property type="entry name" value="Ribosomal protein S5 domain 2-like"/>
    <property type="match status" value="1"/>
</dbReference>
<accession>A0A9E7D4Z4</accession>
<dbReference type="Gene3D" id="3.30.230.80">
    <property type="match status" value="1"/>
</dbReference>
<dbReference type="InterPro" id="IPR001404">
    <property type="entry name" value="Hsp90_fam"/>
</dbReference>
<dbReference type="InterPro" id="IPR020568">
    <property type="entry name" value="Ribosomal_Su5_D2-typ_SF"/>
</dbReference>
<evidence type="ECO:0000313" key="7">
    <source>
        <dbReference type="Proteomes" id="UP000830236"/>
    </source>
</evidence>
<dbReference type="PIRSF" id="PIRSF002583">
    <property type="entry name" value="Hsp90"/>
    <property type="match status" value="1"/>
</dbReference>
<dbReference type="GO" id="GO:0016887">
    <property type="term" value="F:ATP hydrolysis activity"/>
    <property type="evidence" value="ECO:0007669"/>
    <property type="project" value="InterPro"/>
</dbReference>
<dbReference type="SUPFAM" id="SSF55874">
    <property type="entry name" value="ATPase domain of HSP90 chaperone/DNA topoisomerase II/histidine kinase"/>
    <property type="match status" value="1"/>
</dbReference>
<gene>
    <name evidence="6" type="ORF">M3I41_08645</name>
</gene>
<dbReference type="Proteomes" id="UP000830236">
    <property type="component" value="Chromosome"/>
</dbReference>
<protein>
    <submittedName>
        <fullName evidence="6">HSP90 family protein</fullName>
    </submittedName>
</protein>
<dbReference type="InterPro" id="IPR036890">
    <property type="entry name" value="HATPase_C_sf"/>
</dbReference>
<evidence type="ECO:0000313" key="6">
    <source>
        <dbReference type="EMBL" id="UQF79622.1"/>
    </source>
</evidence>
<dbReference type="GO" id="GO:0005524">
    <property type="term" value="F:ATP binding"/>
    <property type="evidence" value="ECO:0007669"/>
    <property type="project" value="UniProtKB-KW"/>
</dbReference>
<name>A0A9E7D4Z4_9ACTO</name>
<dbReference type="PANTHER" id="PTHR11528">
    <property type="entry name" value="HEAT SHOCK PROTEIN 90 FAMILY MEMBER"/>
    <property type="match status" value="1"/>
</dbReference>
<evidence type="ECO:0000256" key="5">
    <source>
        <dbReference type="PIRSR" id="PIRSR002583-1"/>
    </source>
</evidence>
<dbReference type="GO" id="GO:0140662">
    <property type="term" value="F:ATP-dependent protein folding chaperone"/>
    <property type="evidence" value="ECO:0007669"/>
    <property type="project" value="InterPro"/>
</dbReference>
<feature type="binding site" evidence="5">
    <location>
        <position position="33"/>
    </location>
    <ligand>
        <name>ATP</name>
        <dbReference type="ChEBI" id="CHEBI:30616"/>
    </ligand>
</feature>
<organism evidence="6 7">
    <name type="scientific">Actinomyces graevenitzii</name>
    <dbReference type="NCBI Taxonomy" id="55565"/>
    <lineage>
        <taxon>Bacteria</taxon>
        <taxon>Bacillati</taxon>
        <taxon>Actinomycetota</taxon>
        <taxon>Actinomycetes</taxon>
        <taxon>Actinomycetales</taxon>
        <taxon>Actinomycetaceae</taxon>
        <taxon>Actinomyces</taxon>
    </lineage>
</organism>
<evidence type="ECO:0000256" key="4">
    <source>
        <dbReference type="ARBA" id="ARBA00023186"/>
    </source>
</evidence>
<sequence length="594" mass="64832">MSTFQVDLRGMVDLLSRNLYSGPRVYVRELLQNCVDAISARRELDPQAPARISFTIEGNTLTCADTGIGLTEQEAGTLLSTIGASSKRDELGLARSDFLGQFGIGLLSCFMVSPEIDVRSRSAKDPNAPTVHWQGHTDGTYSVDVLDAVDPGVLRQSGTVITLHALPGEVWMEPDTVRSLIDEFGSLLPVEIEVRSQGRTTHHGNAKAPWELPREQQVRWCRENLGFNPSEILEIEIPGSGLHGLVAINPDGVSTNDSRHTVYVKRMLVSRSAQGLAPKWAYFARVVADADYLRLTASREQLADDDLLHDTANAVGTGIRTWLERLAKHAPGTFNEFVASHAVGLRSVALTDDYMLDLVSKYVPYQTTLGPRTLVELAEMDKPVRYTRSVDQYRALADVAASQELVLVNAGYAYEDEVLGAFMRNQTVSGNSVNISLVDPGDLLDAFQNASPAEEAEALDLMLVAARAINPADCEVVLRRFEPATMPALYLPDPDLAERQVAKTARENADSIWQELLGVTDPFANSRPPRLVLNRANSLVARLVAVGSNEKIASQVLRGLYVQCLLAGRQPLGPKERAWAAQALGALLDMALQG</sequence>
<reference evidence="6" key="1">
    <citation type="submission" date="2022-05" db="EMBL/GenBank/DDBJ databases">
        <title>Using nanopore sequencing to obtain complete genomes from saliva samples.</title>
        <authorList>
            <person name="Baker J.L."/>
        </authorList>
    </citation>
    <scope>NUCLEOTIDE SEQUENCE</scope>
    <source>
        <strain evidence="6">JCVI-JB-Ag32</strain>
    </source>
</reference>
<evidence type="ECO:0000256" key="1">
    <source>
        <dbReference type="ARBA" id="ARBA00008239"/>
    </source>
</evidence>
<proteinExistence type="inferred from homology"/>
<feature type="binding site" evidence="5">
    <location>
        <position position="65"/>
    </location>
    <ligand>
        <name>ATP</name>
        <dbReference type="ChEBI" id="CHEBI:30616"/>
    </ligand>
</feature>
<evidence type="ECO:0000256" key="3">
    <source>
        <dbReference type="ARBA" id="ARBA00022840"/>
    </source>
</evidence>
<dbReference type="AlphaFoldDB" id="A0A9E7D4Z4"/>
<dbReference type="GO" id="GO:0051082">
    <property type="term" value="F:unfolded protein binding"/>
    <property type="evidence" value="ECO:0007669"/>
    <property type="project" value="InterPro"/>
</dbReference>
<dbReference type="NCBIfam" id="NF010683">
    <property type="entry name" value="PRK14083.1"/>
    <property type="match status" value="1"/>
</dbReference>
<feature type="binding site" evidence="5">
    <location>
        <position position="159"/>
    </location>
    <ligand>
        <name>ATP</name>
        <dbReference type="ChEBI" id="CHEBI:30616"/>
    </ligand>
</feature>
<keyword evidence="4" id="KW-0143">Chaperone</keyword>
<keyword evidence="2 5" id="KW-0547">Nucleotide-binding</keyword>
<dbReference type="EMBL" id="CP097095">
    <property type="protein sequence ID" value="UQF79622.1"/>
    <property type="molecule type" value="Genomic_DNA"/>
</dbReference>
<feature type="binding site" evidence="5">
    <location>
        <position position="29"/>
    </location>
    <ligand>
        <name>ATP</name>
        <dbReference type="ChEBI" id="CHEBI:30616"/>
    </ligand>
</feature>